<keyword evidence="4" id="KW-1185">Reference proteome</keyword>
<accession>A0A919DZJ8</accession>
<evidence type="ECO:0000259" key="2">
    <source>
        <dbReference type="Pfam" id="PF20028"/>
    </source>
</evidence>
<dbReference type="EMBL" id="BNBT01000195">
    <property type="protein sequence ID" value="GHE94248.1"/>
    <property type="molecule type" value="Genomic_DNA"/>
</dbReference>
<dbReference type="Pfam" id="PF13365">
    <property type="entry name" value="Trypsin_2"/>
    <property type="match status" value="1"/>
</dbReference>
<dbReference type="SUPFAM" id="SSF50494">
    <property type="entry name" value="Trypsin-like serine proteases"/>
    <property type="match status" value="1"/>
</dbReference>
<proteinExistence type="predicted"/>
<dbReference type="InterPro" id="IPR045450">
    <property type="entry name" value="VMAP_C"/>
</dbReference>
<dbReference type="InterPro" id="IPR009003">
    <property type="entry name" value="Peptidase_S1_PA"/>
</dbReference>
<feature type="domain" description="vWA-MoxR associated protein C-terminal" evidence="2">
    <location>
        <begin position="519"/>
        <end position="739"/>
    </location>
</feature>
<evidence type="ECO:0000313" key="4">
    <source>
        <dbReference type="Proteomes" id="UP000608024"/>
    </source>
</evidence>
<reference evidence="3" key="1">
    <citation type="journal article" date="2014" name="Int. J. Syst. Evol. Microbiol.">
        <title>Complete genome sequence of Corynebacterium casei LMG S-19264T (=DSM 44701T), isolated from a smear-ripened cheese.</title>
        <authorList>
            <consortium name="US DOE Joint Genome Institute (JGI-PGF)"/>
            <person name="Walter F."/>
            <person name="Albersmeier A."/>
            <person name="Kalinowski J."/>
            <person name="Ruckert C."/>
        </authorList>
    </citation>
    <scope>NUCLEOTIDE SEQUENCE</scope>
    <source>
        <strain evidence="3">JCM 4784</strain>
    </source>
</reference>
<dbReference type="RefSeq" id="WP_190140203.1">
    <property type="nucleotide sequence ID" value="NZ_BNBT01000195.1"/>
</dbReference>
<feature type="region of interest" description="Disordered" evidence="1">
    <location>
        <begin position="748"/>
        <end position="771"/>
    </location>
</feature>
<sequence length="771" mass="81426">MTWFRAPADERYADARGALVRVLTADRARTAGAGVYLCGRRLLTCAHVVNAALGQRMLSARDPGGVTLDVAFPVLGASAPHRARLVTWIPPRSPHRGPVPDGSLRWEGDLAVLELAEEPPPPVGPVRWLDMAHGQEVRAWYGGGQPFSYADVRVAAYDDGVGYLDGRLSGAAVDEGYSGGPLWSVADGAAVGLVMGRITAPDTALSAQHTVRRSWGLGRQTVLRELRHAGAPDAGHLDGPAHRPSLPAAPGPRPAAHRDAGPGPGPDSTPDPDPDETARDMMVGPLQLLLGDPTARAAHATALAAELGLGAPADGTAPSVAELAELLTRTERALPTLAESLAPALADDPRGRGELDRLLALGRLTGAARLLSVAEHRLLRAKLEHLCHHDPGLLPRAATAALPYLDLPGTLHAPRLAPAAVAGVLGDLETWPGDSSPVPDETPRLPALLRVVEYVAAETGGLACRALQEWSGRVAARLGIHASAVRERRADAARWSQRTAPAGARILVELDRHAKDPADHYRCAVWRLRADGSAARAVTGTDRPRPGPEIARLIRDIASGTEGAEHGVALVAVSVPPDALELPVDEWDGAGVDEYIPAPLGEDFHLILRCPRLRRRSRTAAADLARRWEARHRGEVLRADRAVGGRAGLIGLLKTTHRDTARVLLRGTAGHRGELLPVCLVMGVPIVLWDRASRDAGPELDAVAPDGPVDGLPERVRHFRVHAYADTTTAARPALVWEDTGMPLPDELQLADPAQGPGQAAEGAAGGERGV</sequence>
<evidence type="ECO:0000313" key="3">
    <source>
        <dbReference type="EMBL" id="GHE94248.1"/>
    </source>
</evidence>
<evidence type="ECO:0000256" key="1">
    <source>
        <dbReference type="SAM" id="MobiDB-lite"/>
    </source>
</evidence>
<feature type="region of interest" description="Disordered" evidence="1">
    <location>
        <begin position="231"/>
        <end position="279"/>
    </location>
</feature>
<dbReference type="AlphaFoldDB" id="A0A919DZJ8"/>
<protein>
    <recommendedName>
        <fullName evidence="2">vWA-MoxR associated protein C-terminal domain-containing protein</fullName>
    </recommendedName>
</protein>
<feature type="compositionally biased region" description="Basic and acidic residues" evidence="1">
    <location>
        <begin position="231"/>
        <end position="241"/>
    </location>
</feature>
<name>A0A919DZJ8_9ACTN</name>
<dbReference type="Proteomes" id="UP000608024">
    <property type="component" value="Unassembled WGS sequence"/>
</dbReference>
<dbReference type="Pfam" id="PF20028">
    <property type="entry name" value="VMAP-C"/>
    <property type="match status" value="1"/>
</dbReference>
<comment type="caution">
    <text evidence="3">The sequence shown here is derived from an EMBL/GenBank/DDBJ whole genome shotgun (WGS) entry which is preliminary data.</text>
</comment>
<organism evidence="3 4">
    <name type="scientific">Streptomyces longispororuber</name>
    <dbReference type="NCBI Taxonomy" id="68230"/>
    <lineage>
        <taxon>Bacteria</taxon>
        <taxon>Bacillati</taxon>
        <taxon>Actinomycetota</taxon>
        <taxon>Actinomycetes</taxon>
        <taxon>Kitasatosporales</taxon>
        <taxon>Streptomycetaceae</taxon>
        <taxon>Streptomyces</taxon>
    </lineage>
</organism>
<gene>
    <name evidence="3" type="ORF">GCM10018785_69880</name>
</gene>
<reference evidence="3" key="2">
    <citation type="submission" date="2020-09" db="EMBL/GenBank/DDBJ databases">
        <authorList>
            <person name="Sun Q."/>
            <person name="Ohkuma M."/>
        </authorList>
    </citation>
    <scope>NUCLEOTIDE SEQUENCE</scope>
    <source>
        <strain evidence="3">JCM 4784</strain>
    </source>
</reference>
<feature type="compositionally biased region" description="Low complexity" evidence="1">
    <location>
        <begin position="753"/>
        <end position="763"/>
    </location>
</feature>